<dbReference type="EMBL" id="AP014945">
    <property type="protein sequence ID" value="BAU22555.1"/>
    <property type="molecule type" value="Genomic_DNA"/>
</dbReference>
<accession>A0A0U4W064</accession>
<protein>
    <recommendedName>
        <fullName evidence="4">Flagella basal body P-ring formation protein FlgA</fullName>
    </recommendedName>
</protein>
<sequence length="233" mass="26811">MRKLLWLLTFWLILFTNNSLASSYYEEGDLRELFLKEFKLRAKYLRGEITLERFRFEPRDIKIPKNSPFKVEWTGTPRAGSNSAVLVFNPKGGTSQIIRLWGFIEVRMPVLILKNNLSSKSILKDEDLAFEARELSRLPHDVILNKEEALGKELRMGISAGTVLRASHLREPLLVKRNQEVEILAKGQNFEIKAKGIALENGRLDEFIRVRNKSSNRVIQAKVISEGQVEVTF</sequence>
<keyword evidence="2" id="KW-0732">Signal</keyword>
<dbReference type="InterPro" id="IPR017585">
    <property type="entry name" value="SAF_FlgA"/>
</dbReference>
<dbReference type="OrthoDB" id="9778717at2"/>
<evidence type="ECO:0000256" key="3">
    <source>
        <dbReference type="ARBA" id="ARBA00022764"/>
    </source>
</evidence>
<dbReference type="InterPro" id="IPR039246">
    <property type="entry name" value="Flagellar_FlgA"/>
</dbReference>
<evidence type="ECO:0000259" key="5">
    <source>
        <dbReference type="SMART" id="SM00858"/>
    </source>
</evidence>
<dbReference type="RefSeq" id="WP_068511925.1">
    <property type="nucleotide sequence ID" value="NZ_AP014945.1"/>
</dbReference>
<dbReference type="CDD" id="cd11614">
    <property type="entry name" value="SAF_CpaB_FlgA_like"/>
    <property type="match status" value="1"/>
</dbReference>
<reference evidence="6 7" key="1">
    <citation type="journal article" date="2016" name="Int. J. Syst. Evol. Microbiol.">
        <title>Caldimicrobium thiodismutans sp. nov., a sulfur-disproportionating bacterium isolated from a hot spring, and emended description of the genus Caldimicrobium.</title>
        <authorList>
            <person name="Kojima H."/>
            <person name="Umezawa K."/>
            <person name="Fukui M."/>
        </authorList>
    </citation>
    <scope>NUCLEOTIDE SEQUENCE [LARGE SCALE GENOMIC DNA]</scope>
    <source>
        <strain evidence="6 7">TF1</strain>
    </source>
</reference>
<evidence type="ECO:0000256" key="2">
    <source>
        <dbReference type="ARBA" id="ARBA00022729"/>
    </source>
</evidence>
<evidence type="ECO:0000313" key="7">
    <source>
        <dbReference type="Proteomes" id="UP000068196"/>
    </source>
</evidence>
<gene>
    <name evidence="6" type="ORF">THC_0155</name>
</gene>
<comment type="function">
    <text evidence="4">Involved in the assembly process of the P-ring formation. It may associate with FlgF on the rod constituting a structure essential for the P-ring assembly or may act as a modulator protein for the P-ring assembly.</text>
</comment>
<comment type="similarity">
    <text evidence="4">Belongs to the FlgA family.</text>
</comment>
<keyword evidence="7" id="KW-1185">Reference proteome</keyword>
<dbReference type="KEGG" id="cthi:THC_0155"/>
<dbReference type="GO" id="GO:0042597">
    <property type="term" value="C:periplasmic space"/>
    <property type="evidence" value="ECO:0007669"/>
    <property type="project" value="UniProtKB-SubCell"/>
</dbReference>
<dbReference type="SMART" id="SM00858">
    <property type="entry name" value="SAF"/>
    <property type="match status" value="1"/>
</dbReference>
<organism evidence="6 7">
    <name type="scientific">Caldimicrobium thiodismutans</name>
    <dbReference type="NCBI Taxonomy" id="1653476"/>
    <lineage>
        <taxon>Bacteria</taxon>
        <taxon>Pseudomonadati</taxon>
        <taxon>Thermodesulfobacteriota</taxon>
        <taxon>Thermodesulfobacteria</taxon>
        <taxon>Thermodesulfobacteriales</taxon>
        <taxon>Thermodesulfobacteriaceae</taxon>
        <taxon>Caldimicrobium</taxon>
    </lineage>
</organism>
<feature type="domain" description="SAF" evidence="5">
    <location>
        <begin position="108"/>
        <end position="170"/>
    </location>
</feature>
<evidence type="ECO:0000313" key="6">
    <source>
        <dbReference type="EMBL" id="BAU22555.1"/>
    </source>
</evidence>
<evidence type="ECO:0000256" key="1">
    <source>
        <dbReference type="ARBA" id="ARBA00004418"/>
    </source>
</evidence>
<dbReference type="PANTHER" id="PTHR36307:SF1">
    <property type="entry name" value="FLAGELLA BASAL BODY P-RING FORMATION PROTEIN FLGA"/>
    <property type="match status" value="1"/>
</dbReference>
<name>A0A0U4W064_9BACT</name>
<reference evidence="7" key="2">
    <citation type="journal article" date="2016" name="Int. J. Syst. Evol. Microbiol.">
        <title>Caldimicrobium thiodismutans sp. nov., a sulfur-disproportionating bacterium isolated from a hot spring.</title>
        <authorList>
            <person name="Kojima H."/>
            <person name="Umezawa K."/>
            <person name="Fukui M."/>
        </authorList>
    </citation>
    <scope>NUCLEOTIDE SEQUENCE [LARGE SCALE GENOMIC DNA]</scope>
    <source>
        <strain evidence="7">TF1</strain>
    </source>
</reference>
<proteinExistence type="inferred from homology"/>
<dbReference type="Gene3D" id="2.30.30.760">
    <property type="match status" value="1"/>
</dbReference>
<dbReference type="NCBIfam" id="TIGR03170">
    <property type="entry name" value="flgA_cterm"/>
    <property type="match status" value="1"/>
</dbReference>
<dbReference type="Proteomes" id="UP000068196">
    <property type="component" value="Chromosome"/>
</dbReference>
<dbReference type="Gene3D" id="3.90.1210.10">
    <property type="entry name" value="Antifreeze-like/N-acetylneuraminic acid synthase C-terminal domain"/>
    <property type="match status" value="1"/>
</dbReference>
<dbReference type="GO" id="GO:0044780">
    <property type="term" value="P:bacterial-type flagellum assembly"/>
    <property type="evidence" value="ECO:0007669"/>
    <property type="project" value="InterPro"/>
</dbReference>
<dbReference type="PANTHER" id="PTHR36307">
    <property type="entry name" value="FLAGELLA BASAL BODY P-RING FORMATION PROTEIN FLGA"/>
    <property type="match status" value="1"/>
</dbReference>
<dbReference type="STRING" id="1653476.THC_0155"/>
<dbReference type="InterPro" id="IPR013974">
    <property type="entry name" value="SAF"/>
</dbReference>
<keyword evidence="4" id="KW-1005">Bacterial flagellum biogenesis</keyword>
<dbReference type="Pfam" id="PF13144">
    <property type="entry name" value="ChapFlgA"/>
    <property type="match status" value="1"/>
</dbReference>
<evidence type="ECO:0000256" key="4">
    <source>
        <dbReference type="RuleBase" id="RU362063"/>
    </source>
</evidence>
<comment type="subcellular location">
    <subcellularLocation>
        <location evidence="1 4">Periplasm</location>
    </subcellularLocation>
</comment>
<dbReference type="AlphaFoldDB" id="A0A0U4W064"/>
<keyword evidence="3 4" id="KW-0574">Periplasm</keyword>